<dbReference type="GO" id="GO:0009055">
    <property type="term" value="F:electron transfer activity"/>
    <property type="evidence" value="ECO:0007669"/>
    <property type="project" value="TreeGrafter"/>
</dbReference>
<dbReference type="PIRSF" id="PIRSF000310">
    <property type="entry name" value="NiFe_hyd_ssu"/>
    <property type="match status" value="1"/>
</dbReference>
<evidence type="ECO:0000256" key="4">
    <source>
        <dbReference type="ARBA" id="ARBA00006605"/>
    </source>
</evidence>
<dbReference type="OrthoDB" id="9766729at2"/>
<evidence type="ECO:0000313" key="19">
    <source>
        <dbReference type="Proteomes" id="UP000434044"/>
    </source>
</evidence>
<feature type="binding site" evidence="15">
    <location>
        <position position="62"/>
    </location>
    <ligand>
        <name>[4Fe-4S] cluster</name>
        <dbReference type="ChEBI" id="CHEBI:49883"/>
        <label>1</label>
    </ligand>
</feature>
<feature type="binding site" evidence="15">
    <location>
        <position position="286"/>
    </location>
    <ligand>
        <name>[3Fe-4S] cluster</name>
        <dbReference type="ChEBI" id="CHEBI:21137"/>
    </ligand>
</feature>
<dbReference type="Gene3D" id="3.40.50.700">
    <property type="entry name" value="NADH:ubiquinone oxidoreductase-like, 20kDa subunit"/>
    <property type="match status" value="1"/>
</dbReference>
<dbReference type="PANTHER" id="PTHR30013:SF7">
    <property type="entry name" value="HYDROGENASE-2 SMALL CHAIN"/>
    <property type="match status" value="1"/>
</dbReference>
<evidence type="ECO:0000256" key="6">
    <source>
        <dbReference type="ARBA" id="ARBA00012082"/>
    </source>
</evidence>
<dbReference type="GO" id="GO:0008901">
    <property type="term" value="F:ferredoxin hydrogenase activity"/>
    <property type="evidence" value="ECO:0007669"/>
    <property type="project" value="InterPro"/>
</dbReference>
<name>A0A6N8EDF4_9GAMM</name>
<evidence type="ECO:0000256" key="9">
    <source>
        <dbReference type="ARBA" id="ARBA00022729"/>
    </source>
</evidence>
<protein>
    <recommendedName>
        <fullName evidence="6">hydrogenase (acceptor)</fullName>
        <ecNumber evidence="6">1.12.99.6</ecNumber>
    </recommendedName>
</protein>
<feature type="binding site" evidence="15">
    <location>
        <position position="205"/>
    </location>
    <ligand>
        <name>[4Fe-4S] cluster</name>
        <dbReference type="ChEBI" id="CHEBI:49883"/>
        <label>1</label>
    </ligand>
</feature>
<dbReference type="PANTHER" id="PTHR30013">
    <property type="entry name" value="NIFE / NIFESE HYDROGENASE SMALL SUBUNIT FAMILY MEMBER"/>
    <property type="match status" value="1"/>
</dbReference>
<dbReference type="PROSITE" id="PS51318">
    <property type="entry name" value="TAT"/>
    <property type="match status" value="1"/>
</dbReference>
<comment type="cofactor">
    <cofactor evidence="2">
        <name>[4Fe-4S] cluster</name>
        <dbReference type="ChEBI" id="CHEBI:49883"/>
    </cofactor>
</comment>
<evidence type="ECO:0000256" key="13">
    <source>
        <dbReference type="ARBA" id="ARBA00023291"/>
    </source>
</evidence>
<comment type="cofactor">
    <cofactor evidence="1">
        <name>[3Fe-4S] cluster</name>
        <dbReference type="ChEBI" id="CHEBI:21137"/>
    </cofactor>
</comment>
<proteinExistence type="inferred from homology"/>
<feature type="binding site" evidence="15">
    <location>
        <position position="308"/>
    </location>
    <ligand>
        <name>[3Fe-4S] cluster</name>
        <dbReference type="ChEBI" id="CHEBI:21137"/>
    </ligand>
</feature>
<evidence type="ECO:0000259" key="17">
    <source>
        <dbReference type="Pfam" id="PF14720"/>
    </source>
</evidence>
<keyword evidence="13 15" id="KW-0003">3Fe-4S</keyword>
<dbReference type="InterPro" id="IPR037024">
    <property type="entry name" value="NiFe_Hase_small_N_sf"/>
</dbReference>
<dbReference type="InterPro" id="IPR006137">
    <property type="entry name" value="NADH_UbQ_OxRdtase-like_20kDa"/>
</dbReference>
<keyword evidence="8 15" id="KW-0479">Metal-binding</keyword>
<sequence>MSCDETFTEFLTRRGVSRRSFLAFCATTASALALPTEAARQLAANLATARRPSVIWLSFQECTGCTESLTRSGTPTVEALILDHLSLDYHHTLQAASGAAAEQARRDAMAANYGSYVLVVDGSIPTADGGVWSTIAGVTNLEMLRETMEGAALVIAVGTCAAYGGIPAAAAVTAPRLNQSGASSVGDLMDAGTIPSLPLVNVSGCPPVPDVISGTIAYFLAYGSLPELDDQNRPRAYYGKTVHDQCPRLSHYQNGEFALAFDDEGAQKGYCLYLLGCKGPETYNACPTVRWNLNTSFPMHSGHGCLGCSEAAFWDRALAADGSGFTGSCFYPDIRP</sequence>
<reference evidence="18 19" key="1">
    <citation type="submission" date="2019-11" db="EMBL/GenBank/DDBJ databases">
        <title>Whole-genome sequence of the anaerobic purple sulfur bacterium Allochromatium palmeri DSM 15591.</title>
        <authorList>
            <person name="Kyndt J.A."/>
            <person name="Meyer T.E."/>
        </authorList>
    </citation>
    <scope>NUCLEOTIDE SEQUENCE [LARGE SCALE GENOMIC DNA]</scope>
    <source>
        <strain evidence="18 19">DSM 15591</strain>
    </source>
</reference>
<comment type="subunit">
    <text evidence="5">Heterodimer of a large and a small subunit.</text>
</comment>
<dbReference type="Pfam" id="PF01058">
    <property type="entry name" value="Oxidored_q6"/>
    <property type="match status" value="1"/>
</dbReference>
<evidence type="ECO:0000256" key="2">
    <source>
        <dbReference type="ARBA" id="ARBA00001966"/>
    </source>
</evidence>
<evidence type="ECO:0000256" key="5">
    <source>
        <dbReference type="ARBA" id="ARBA00011771"/>
    </source>
</evidence>
<dbReference type="Gene3D" id="4.10.480.10">
    <property type="entry name" value="Cytochrome-c3 hydrogenase, C-terminal domain"/>
    <property type="match status" value="1"/>
</dbReference>
<comment type="catalytic activity">
    <reaction evidence="14">
        <text>H2 + A = AH2</text>
        <dbReference type="Rhea" id="RHEA:12116"/>
        <dbReference type="ChEBI" id="CHEBI:13193"/>
        <dbReference type="ChEBI" id="CHEBI:17499"/>
        <dbReference type="ChEBI" id="CHEBI:18276"/>
        <dbReference type="EC" id="1.12.99.6"/>
    </reaction>
</comment>
<evidence type="ECO:0000256" key="15">
    <source>
        <dbReference type="PIRSR" id="PIRSR000310-1"/>
    </source>
</evidence>
<evidence type="ECO:0000256" key="8">
    <source>
        <dbReference type="ARBA" id="ARBA00022723"/>
    </source>
</evidence>
<dbReference type="PRINTS" id="PR00614">
    <property type="entry name" value="NIHGNASESMLL"/>
</dbReference>
<evidence type="ECO:0000256" key="1">
    <source>
        <dbReference type="ARBA" id="ARBA00001927"/>
    </source>
</evidence>
<keyword evidence="9" id="KW-0732">Signal</keyword>
<keyword evidence="10" id="KW-0560">Oxidoreductase</keyword>
<evidence type="ECO:0000256" key="3">
    <source>
        <dbReference type="ARBA" id="ARBA00004196"/>
    </source>
</evidence>
<keyword evidence="11 15" id="KW-0408">Iron</keyword>
<evidence type="ECO:0000256" key="14">
    <source>
        <dbReference type="ARBA" id="ARBA00048757"/>
    </source>
</evidence>
<dbReference type="GO" id="GO:0051539">
    <property type="term" value="F:4 iron, 4 sulfur cluster binding"/>
    <property type="evidence" value="ECO:0007669"/>
    <property type="project" value="UniProtKB-KW"/>
</dbReference>
<dbReference type="InterPro" id="IPR006311">
    <property type="entry name" value="TAT_signal"/>
</dbReference>
<organism evidence="18 19">
    <name type="scientific">Allochromatium palmeri</name>
    <dbReference type="NCBI Taxonomy" id="231048"/>
    <lineage>
        <taxon>Bacteria</taxon>
        <taxon>Pseudomonadati</taxon>
        <taxon>Pseudomonadota</taxon>
        <taxon>Gammaproteobacteria</taxon>
        <taxon>Chromatiales</taxon>
        <taxon>Chromatiaceae</taxon>
        <taxon>Allochromatium</taxon>
    </lineage>
</organism>
<dbReference type="InterPro" id="IPR027394">
    <property type="entry name" value="Cytochrome-c3_hydrogenase_C"/>
</dbReference>
<evidence type="ECO:0000313" key="18">
    <source>
        <dbReference type="EMBL" id="MTW22255.1"/>
    </source>
</evidence>
<dbReference type="EMBL" id="WNKT01000035">
    <property type="protein sequence ID" value="MTW22255.1"/>
    <property type="molecule type" value="Genomic_DNA"/>
</dbReference>
<dbReference type="GO" id="GO:0009061">
    <property type="term" value="P:anaerobic respiration"/>
    <property type="evidence" value="ECO:0007669"/>
    <property type="project" value="TreeGrafter"/>
</dbReference>
<evidence type="ECO:0000256" key="11">
    <source>
        <dbReference type="ARBA" id="ARBA00023004"/>
    </source>
</evidence>
<keyword evidence="7 15" id="KW-0004">4Fe-4S</keyword>
<feature type="binding site" evidence="15">
    <location>
        <position position="160"/>
    </location>
    <ligand>
        <name>[4Fe-4S] cluster</name>
        <dbReference type="ChEBI" id="CHEBI:49883"/>
        <label>1</label>
    </ligand>
</feature>
<feature type="binding site" evidence="15">
    <location>
        <position position="277"/>
    </location>
    <ligand>
        <name>[4Fe-4S] cluster</name>
        <dbReference type="ChEBI" id="CHEBI:49883"/>
        <label>2</label>
    </ligand>
</feature>
<dbReference type="SUPFAM" id="SSF56770">
    <property type="entry name" value="HydA/Nqo6-like"/>
    <property type="match status" value="1"/>
</dbReference>
<dbReference type="InterPro" id="IPR037148">
    <property type="entry name" value="NiFe-Hase_small_C_sf"/>
</dbReference>
<dbReference type="GO" id="GO:0044569">
    <property type="term" value="C:[Ni-Fe] hydrogenase complex"/>
    <property type="evidence" value="ECO:0007669"/>
    <property type="project" value="TreeGrafter"/>
</dbReference>
<dbReference type="GO" id="GO:0009375">
    <property type="term" value="C:ferredoxin hydrogenase complex"/>
    <property type="evidence" value="ECO:0007669"/>
    <property type="project" value="InterPro"/>
</dbReference>
<dbReference type="GO" id="GO:0016020">
    <property type="term" value="C:membrane"/>
    <property type="evidence" value="ECO:0007669"/>
    <property type="project" value="TreeGrafter"/>
</dbReference>
<keyword evidence="19" id="KW-1185">Reference proteome</keyword>
<feature type="binding site" evidence="15">
    <location>
        <position position="305"/>
    </location>
    <ligand>
        <name>[3Fe-4S] cluster</name>
        <dbReference type="ChEBI" id="CHEBI:21137"/>
    </ligand>
</feature>
<dbReference type="NCBIfam" id="TIGR00391">
    <property type="entry name" value="hydA"/>
    <property type="match status" value="1"/>
</dbReference>
<comment type="subcellular location">
    <subcellularLocation>
        <location evidence="3">Cell envelope</location>
    </subcellularLocation>
</comment>
<feature type="domain" description="Cytochrome-c3 hydrogenase C-terminal" evidence="17">
    <location>
        <begin position="238"/>
        <end position="316"/>
    </location>
</feature>
<dbReference type="InterPro" id="IPR001821">
    <property type="entry name" value="NiFe_hydrogenase_ssu"/>
</dbReference>
<dbReference type="Proteomes" id="UP000434044">
    <property type="component" value="Unassembled WGS sequence"/>
</dbReference>
<evidence type="ECO:0000256" key="12">
    <source>
        <dbReference type="ARBA" id="ARBA00023014"/>
    </source>
</evidence>
<comment type="caution">
    <text evidence="18">The sequence shown here is derived from an EMBL/GenBank/DDBJ whole genome shotgun (WGS) entry which is preliminary data.</text>
</comment>
<keyword evidence="12 15" id="KW-0411">Iron-sulfur</keyword>
<accession>A0A6N8EDF4</accession>
<feature type="binding site" evidence="15">
    <location>
        <position position="65"/>
    </location>
    <ligand>
        <name>[4Fe-4S] cluster</name>
        <dbReference type="ChEBI" id="CHEBI:49883"/>
        <label>1</label>
    </ligand>
</feature>
<feature type="binding site" evidence="15">
    <location>
        <position position="271"/>
    </location>
    <ligand>
        <name>[4Fe-4S] cluster</name>
        <dbReference type="ChEBI" id="CHEBI:49883"/>
        <label>2</label>
    </ligand>
</feature>
<gene>
    <name evidence="18" type="ORF">GJ668_14325</name>
</gene>
<dbReference type="GO" id="GO:0033748">
    <property type="term" value="F:hydrogenase (acceptor) activity"/>
    <property type="evidence" value="ECO:0007669"/>
    <property type="project" value="UniProtKB-EC"/>
</dbReference>
<dbReference type="RefSeq" id="WP_155450824.1">
    <property type="nucleotide sequence ID" value="NZ_WNKT01000035.1"/>
</dbReference>
<comment type="similarity">
    <text evidence="4">Belongs to the [NiFe]/[NiFeSe] hydrogenase small subunit family.</text>
</comment>
<dbReference type="GO" id="GO:0046872">
    <property type="term" value="F:metal ion binding"/>
    <property type="evidence" value="ECO:0007669"/>
    <property type="project" value="UniProtKB-KW"/>
</dbReference>
<evidence type="ECO:0000256" key="7">
    <source>
        <dbReference type="ARBA" id="ARBA00022485"/>
    </source>
</evidence>
<dbReference type="EC" id="1.12.99.6" evidence="6"/>
<evidence type="ECO:0000259" key="16">
    <source>
        <dbReference type="Pfam" id="PF01058"/>
    </source>
</evidence>
<dbReference type="AlphaFoldDB" id="A0A6N8EDF4"/>
<dbReference type="GO" id="GO:0030313">
    <property type="term" value="C:cell envelope"/>
    <property type="evidence" value="ECO:0007669"/>
    <property type="project" value="UniProtKB-SubCell"/>
</dbReference>
<dbReference type="GO" id="GO:0051538">
    <property type="term" value="F:3 iron, 4 sulfur cluster binding"/>
    <property type="evidence" value="ECO:0007669"/>
    <property type="project" value="UniProtKB-KW"/>
</dbReference>
<feature type="domain" description="NADH:ubiquinone oxidoreductase-like 20kDa subunit" evidence="16">
    <location>
        <begin position="62"/>
        <end position="218"/>
    </location>
</feature>
<dbReference type="Pfam" id="PF14720">
    <property type="entry name" value="NiFe_hyd_SSU_C"/>
    <property type="match status" value="1"/>
</dbReference>
<evidence type="ECO:0000256" key="10">
    <source>
        <dbReference type="ARBA" id="ARBA00023002"/>
    </source>
</evidence>
<feature type="binding site" evidence="15">
    <location>
        <position position="243"/>
    </location>
    <ligand>
        <name>[4Fe-4S] cluster</name>
        <dbReference type="ChEBI" id="CHEBI:49883"/>
        <label>2</label>
    </ligand>
</feature>
<feature type="binding site" evidence="15">
    <location>
        <position position="246"/>
    </location>
    <ligand>
        <name>[4Fe-4S] cluster</name>
        <dbReference type="ChEBI" id="CHEBI:49883"/>
        <label>2</label>
    </ligand>
</feature>